<feature type="transmembrane region" description="Helical" evidence="1">
    <location>
        <begin position="26"/>
        <end position="54"/>
    </location>
</feature>
<sequence>MLYFDVYTMFKIPVLIFKKERGIKRIAGALLAWLFFVVAGIFSYLCMLLDYVFFPGVRKVEVKAPIFVVGNGRSGTTQMHRLLTGDEERMSFFKGYELLIPSLVQKKMLAGAAALDRLLLGGRIYKRIRDKHDNGLQEVRQMHDWRMDSSEEDDFIMLYNFSASTLITFFPYIREFHYLFYTDQRPEKARRRIMGFYKAALQRQIYATGSNRIHCCKSPSFTVKIRSLRETFPDARFVAMVRNPAEMLPSLEHLMQWYWDKQGCHSELSHEAAKALSDQQMSQYNYMFEALASIPAKDQFVVHFPDLVADPKAVVEGIYERFGMPISPSYAAFLDEEREKAQHFVSKHDYEKASGEERERYTAQIPELALRFGW</sequence>
<dbReference type="Gene3D" id="3.40.50.300">
    <property type="entry name" value="P-loop containing nucleotide triphosphate hydrolases"/>
    <property type="match status" value="1"/>
</dbReference>
<name>T0GVT4_9SPHN</name>
<keyword evidence="1" id="KW-0472">Membrane</keyword>
<dbReference type="Proteomes" id="UP000015525">
    <property type="component" value="Unassembled WGS sequence"/>
</dbReference>
<protein>
    <recommendedName>
        <fullName evidence="4">Sulfotransferase</fullName>
    </recommendedName>
</protein>
<evidence type="ECO:0008006" key="4">
    <source>
        <dbReference type="Google" id="ProtNLM"/>
    </source>
</evidence>
<keyword evidence="1" id="KW-1133">Transmembrane helix</keyword>
<dbReference type="Pfam" id="PF13469">
    <property type="entry name" value="Sulfotransfer_3"/>
    <property type="match status" value="1"/>
</dbReference>
<dbReference type="InterPro" id="IPR052736">
    <property type="entry name" value="Stf3_sulfotransferase"/>
</dbReference>
<dbReference type="PANTHER" id="PTHR36451">
    <property type="entry name" value="PAPS-DEPENDENT SULFOTRANSFERASE STF3"/>
    <property type="match status" value="1"/>
</dbReference>
<dbReference type="InterPro" id="IPR027417">
    <property type="entry name" value="P-loop_NTPase"/>
</dbReference>
<keyword evidence="1" id="KW-0812">Transmembrane</keyword>
<organism evidence="2 3">
    <name type="scientific">Sphingobium quisquiliarum P25</name>
    <dbReference type="NCBI Taxonomy" id="1329909"/>
    <lineage>
        <taxon>Bacteria</taxon>
        <taxon>Pseudomonadati</taxon>
        <taxon>Pseudomonadota</taxon>
        <taxon>Alphaproteobacteria</taxon>
        <taxon>Sphingomonadales</taxon>
        <taxon>Sphingomonadaceae</taxon>
        <taxon>Sphingobium</taxon>
    </lineage>
</organism>
<dbReference type="AlphaFoldDB" id="T0GVT4"/>
<evidence type="ECO:0000256" key="1">
    <source>
        <dbReference type="SAM" id="Phobius"/>
    </source>
</evidence>
<evidence type="ECO:0000313" key="3">
    <source>
        <dbReference type="Proteomes" id="UP000015525"/>
    </source>
</evidence>
<keyword evidence="3" id="KW-1185">Reference proteome</keyword>
<evidence type="ECO:0000313" key="2">
    <source>
        <dbReference type="EMBL" id="EQB08091.1"/>
    </source>
</evidence>
<gene>
    <name evidence="2" type="ORF">L288_08690</name>
</gene>
<dbReference type="EMBL" id="ATHO01000071">
    <property type="protein sequence ID" value="EQB08091.1"/>
    <property type="molecule type" value="Genomic_DNA"/>
</dbReference>
<dbReference type="PANTHER" id="PTHR36451:SF1">
    <property type="entry name" value="OMEGA-HYDROXY-BETA-DIHYDROMENAQUINONE-9 SULFOTRANSFERASE STF3"/>
    <property type="match status" value="1"/>
</dbReference>
<proteinExistence type="predicted"/>
<comment type="caution">
    <text evidence="2">The sequence shown here is derived from an EMBL/GenBank/DDBJ whole genome shotgun (WGS) entry which is preliminary data.</text>
</comment>
<accession>T0GVT4</accession>
<reference evidence="2 3" key="1">
    <citation type="journal article" date="2013" name="Genome Announc.">
        <title>Draft Genome Sequence of Sphingobium quisquiliarum Strain P25T, a Novel Hexachlorocyclohexane (HCH)-Degrading Bacterium Isolated from an HCH Dumpsite.</title>
        <authorList>
            <person name="Kumar Singh A."/>
            <person name="Sangwan N."/>
            <person name="Sharma A."/>
            <person name="Gupta V."/>
            <person name="Khurana J.P."/>
            <person name="Lal R."/>
        </authorList>
    </citation>
    <scope>NUCLEOTIDE SEQUENCE [LARGE SCALE GENOMIC DNA]</scope>
    <source>
        <strain evidence="2 3">P25</strain>
    </source>
</reference>
<dbReference type="PATRIC" id="fig|1329909.3.peg.1679"/>
<dbReference type="RefSeq" id="WP_021238011.1">
    <property type="nucleotide sequence ID" value="NZ_ATHO01000071.1"/>
</dbReference>
<dbReference type="SUPFAM" id="SSF52540">
    <property type="entry name" value="P-loop containing nucleoside triphosphate hydrolases"/>
    <property type="match status" value="1"/>
</dbReference>